<dbReference type="InterPro" id="IPR011009">
    <property type="entry name" value="Kinase-like_dom_sf"/>
</dbReference>
<sequence>MLSKLRHVHLVSLIGYCDDQGEMILVYEYMPRGALQDHLYKTMNTPLPWKQRLEICIGATRGLLYLYIIDPRLKGDITLVSSNKFEETADSCVRGVAIERPTMGDVAWSLEFALQLHETVEKNVNARDDVSESQKLINTGDDEQFTFLCGPTSCSRSTSNYGVLI</sequence>
<dbReference type="EMBL" id="JAAGAX010000011">
    <property type="protein sequence ID" value="KAF2299229.1"/>
    <property type="molecule type" value="Genomic_DNA"/>
</dbReference>
<organism evidence="2 3">
    <name type="scientific">Hevea brasiliensis</name>
    <name type="common">Para rubber tree</name>
    <name type="synonym">Siphonia brasiliensis</name>
    <dbReference type="NCBI Taxonomy" id="3981"/>
    <lineage>
        <taxon>Eukaryota</taxon>
        <taxon>Viridiplantae</taxon>
        <taxon>Streptophyta</taxon>
        <taxon>Embryophyta</taxon>
        <taxon>Tracheophyta</taxon>
        <taxon>Spermatophyta</taxon>
        <taxon>Magnoliopsida</taxon>
        <taxon>eudicotyledons</taxon>
        <taxon>Gunneridae</taxon>
        <taxon>Pentapetalae</taxon>
        <taxon>rosids</taxon>
        <taxon>fabids</taxon>
        <taxon>Malpighiales</taxon>
        <taxon>Euphorbiaceae</taxon>
        <taxon>Crotonoideae</taxon>
        <taxon>Micrandreae</taxon>
        <taxon>Hevea</taxon>
    </lineage>
</organism>
<dbReference type="PANTHER" id="PTHR27003">
    <property type="entry name" value="OS07G0166700 PROTEIN"/>
    <property type="match status" value="1"/>
</dbReference>
<dbReference type="SUPFAM" id="SSF56112">
    <property type="entry name" value="Protein kinase-like (PK-like)"/>
    <property type="match status" value="1"/>
</dbReference>
<dbReference type="Pfam" id="PF07714">
    <property type="entry name" value="PK_Tyr_Ser-Thr"/>
    <property type="match status" value="1"/>
</dbReference>
<gene>
    <name evidence="2" type="ORF">GH714_031050</name>
</gene>
<dbReference type="InterPro" id="IPR045272">
    <property type="entry name" value="ANXUR1/2-like"/>
</dbReference>
<evidence type="ECO:0000259" key="1">
    <source>
        <dbReference type="Pfam" id="PF07714"/>
    </source>
</evidence>
<name>A0A6A6LHZ3_HEVBR</name>
<dbReference type="Gene3D" id="1.10.510.10">
    <property type="entry name" value="Transferase(Phosphotransferase) domain 1"/>
    <property type="match status" value="1"/>
</dbReference>
<accession>A0A6A6LHZ3</accession>
<dbReference type="PANTHER" id="PTHR27003:SF444">
    <property type="entry name" value="PROTEIN KINASE DOMAIN-CONTAINING PROTEIN"/>
    <property type="match status" value="1"/>
</dbReference>
<dbReference type="AlphaFoldDB" id="A0A6A6LHZ3"/>
<reference evidence="2 3" key="1">
    <citation type="journal article" date="2020" name="Mol. Plant">
        <title>The Chromosome-Based Rubber Tree Genome Provides New Insights into Spurge Genome Evolution and Rubber Biosynthesis.</title>
        <authorList>
            <person name="Liu J."/>
            <person name="Shi C."/>
            <person name="Shi C.C."/>
            <person name="Li W."/>
            <person name="Zhang Q.J."/>
            <person name="Zhang Y."/>
            <person name="Li K."/>
            <person name="Lu H.F."/>
            <person name="Shi C."/>
            <person name="Zhu S.T."/>
            <person name="Xiao Z.Y."/>
            <person name="Nan H."/>
            <person name="Yue Y."/>
            <person name="Zhu X.G."/>
            <person name="Wu Y."/>
            <person name="Hong X.N."/>
            <person name="Fan G.Y."/>
            <person name="Tong Y."/>
            <person name="Zhang D."/>
            <person name="Mao C.L."/>
            <person name="Liu Y.L."/>
            <person name="Hao S.J."/>
            <person name="Liu W.Q."/>
            <person name="Lv M.Q."/>
            <person name="Zhang H.B."/>
            <person name="Liu Y."/>
            <person name="Hu-Tang G.R."/>
            <person name="Wang J.P."/>
            <person name="Wang J.H."/>
            <person name="Sun Y.H."/>
            <person name="Ni S.B."/>
            <person name="Chen W.B."/>
            <person name="Zhang X.C."/>
            <person name="Jiao Y.N."/>
            <person name="Eichler E.E."/>
            <person name="Li G.H."/>
            <person name="Liu X."/>
            <person name="Gao L.Z."/>
        </authorList>
    </citation>
    <scope>NUCLEOTIDE SEQUENCE [LARGE SCALE GENOMIC DNA]</scope>
    <source>
        <strain evidence="3">cv. GT1</strain>
        <tissue evidence="2">Leaf</tissue>
    </source>
</reference>
<evidence type="ECO:0000313" key="2">
    <source>
        <dbReference type="EMBL" id="KAF2299229.1"/>
    </source>
</evidence>
<dbReference type="GO" id="GO:0009506">
    <property type="term" value="C:plasmodesma"/>
    <property type="evidence" value="ECO:0007669"/>
    <property type="project" value="TreeGrafter"/>
</dbReference>
<proteinExistence type="predicted"/>
<dbReference type="Proteomes" id="UP000467840">
    <property type="component" value="Chromosome 1"/>
</dbReference>
<comment type="caution">
    <text evidence="2">The sequence shown here is derived from an EMBL/GenBank/DDBJ whole genome shotgun (WGS) entry which is preliminary data.</text>
</comment>
<dbReference type="GO" id="GO:0005886">
    <property type="term" value="C:plasma membrane"/>
    <property type="evidence" value="ECO:0007669"/>
    <property type="project" value="TreeGrafter"/>
</dbReference>
<keyword evidence="3" id="KW-1185">Reference proteome</keyword>
<feature type="domain" description="Serine-threonine/tyrosine-protein kinase catalytic" evidence="1">
    <location>
        <begin position="1"/>
        <end position="66"/>
    </location>
</feature>
<dbReference type="InterPro" id="IPR001245">
    <property type="entry name" value="Ser-Thr/Tyr_kinase_cat_dom"/>
</dbReference>
<evidence type="ECO:0000313" key="3">
    <source>
        <dbReference type="Proteomes" id="UP000467840"/>
    </source>
</evidence>
<dbReference type="GO" id="GO:0004714">
    <property type="term" value="F:transmembrane receptor protein tyrosine kinase activity"/>
    <property type="evidence" value="ECO:0007669"/>
    <property type="project" value="InterPro"/>
</dbReference>
<protein>
    <recommendedName>
        <fullName evidence="1">Serine-threonine/tyrosine-protein kinase catalytic domain-containing protein</fullName>
    </recommendedName>
</protein>